<dbReference type="AlphaFoldDB" id="A0A0F8Y8L9"/>
<accession>A0A0F8Y8L9</accession>
<gene>
    <name evidence="1" type="ORF">LCGC14_3125070</name>
</gene>
<comment type="caution">
    <text evidence="1">The sequence shown here is derived from an EMBL/GenBank/DDBJ whole genome shotgun (WGS) entry which is preliminary data.</text>
</comment>
<dbReference type="InterPro" id="IPR042097">
    <property type="entry name" value="Aminopeptidase_N-like_N_sf"/>
</dbReference>
<name>A0A0F8Y8L9_9ZZZZ</name>
<reference evidence="1" key="1">
    <citation type="journal article" date="2015" name="Nature">
        <title>Complex archaea that bridge the gap between prokaryotes and eukaryotes.</title>
        <authorList>
            <person name="Spang A."/>
            <person name="Saw J.H."/>
            <person name="Jorgensen S.L."/>
            <person name="Zaremba-Niedzwiedzka K."/>
            <person name="Martijn J."/>
            <person name="Lind A.E."/>
            <person name="van Eijk R."/>
            <person name="Schleper C."/>
            <person name="Guy L."/>
            <person name="Ettema T.J."/>
        </authorList>
    </citation>
    <scope>NUCLEOTIDE SEQUENCE</scope>
</reference>
<dbReference type="SUPFAM" id="SSF63737">
    <property type="entry name" value="Leukotriene A4 hydrolase N-terminal domain"/>
    <property type="match status" value="1"/>
</dbReference>
<organism evidence="1">
    <name type="scientific">marine sediment metagenome</name>
    <dbReference type="NCBI Taxonomy" id="412755"/>
    <lineage>
        <taxon>unclassified sequences</taxon>
        <taxon>metagenomes</taxon>
        <taxon>ecological metagenomes</taxon>
    </lineage>
</organism>
<protein>
    <recommendedName>
        <fullName evidence="2">Peptidase M1 membrane alanine aminopeptidase domain-containing protein</fullName>
    </recommendedName>
</protein>
<sequence>MKSICAAVIFLCTAQTLIAQDKQFTHQDTLRGSITPERAWWDLVHYELDVQVFPEEQSLQGSNIVTYKVLKPKQKLQIDLQAPMQLLSATQHGKKLQITSAGSAHFISLQAKQPIGSLQKIKLTFKGKPRIAQNPPWDGGWTWQNDSLGKPFIANANQGIGASVWWPNKDH</sequence>
<evidence type="ECO:0000313" key="1">
    <source>
        <dbReference type="EMBL" id="KKK50434.1"/>
    </source>
</evidence>
<evidence type="ECO:0008006" key="2">
    <source>
        <dbReference type="Google" id="ProtNLM"/>
    </source>
</evidence>
<proteinExistence type="predicted"/>
<dbReference type="EMBL" id="LAZR01068026">
    <property type="protein sequence ID" value="KKK50434.1"/>
    <property type="molecule type" value="Genomic_DNA"/>
</dbReference>
<dbReference type="Gene3D" id="2.60.40.1730">
    <property type="entry name" value="tricorn interacting facor f3 domain"/>
    <property type="match status" value="1"/>
</dbReference>
<feature type="non-terminal residue" evidence="1">
    <location>
        <position position="171"/>
    </location>
</feature>